<proteinExistence type="predicted"/>
<dbReference type="SUPFAM" id="SSF101386">
    <property type="entry name" value="all-alpha NTP pyrophosphatases"/>
    <property type="match status" value="1"/>
</dbReference>
<accession>A0A0F8YAF4</accession>
<organism evidence="1">
    <name type="scientific">marine sediment metagenome</name>
    <dbReference type="NCBI Taxonomy" id="412755"/>
    <lineage>
        <taxon>unclassified sequences</taxon>
        <taxon>metagenomes</taxon>
        <taxon>ecological metagenomes</taxon>
    </lineage>
</organism>
<protein>
    <recommendedName>
        <fullName evidence="2">NTP pyrophosphohydrolase MazG putative catalytic core domain-containing protein</fullName>
    </recommendedName>
</protein>
<name>A0A0F8YAF4_9ZZZZ</name>
<comment type="caution">
    <text evidence="1">The sequence shown here is derived from an EMBL/GenBank/DDBJ whole genome shotgun (WGS) entry which is preliminary data.</text>
</comment>
<dbReference type="AlphaFoldDB" id="A0A0F8YAF4"/>
<evidence type="ECO:0000313" key="1">
    <source>
        <dbReference type="EMBL" id="KKK51089.1"/>
    </source>
</evidence>
<gene>
    <name evidence="1" type="ORF">LCGC14_3118460</name>
</gene>
<reference evidence="1" key="1">
    <citation type="journal article" date="2015" name="Nature">
        <title>Complex archaea that bridge the gap between prokaryotes and eukaryotes.</title>
        <authorList>
            <person name="Spang A."/>
            <person name="Saw J.H."/>
            <person name="Jorgensen S.L."/>
            <person name="Zaremba-Niedzwiedzka K."/>
            <person name="Martijn J."/>
            <person name="Lind A.E."/>
            <person name="van Eijk R."/>
            <person name="Schleper C."/>
            <person name="Guy L."/>
            <person name="Ettema T.J."/>
        </authorList>
    </citation>
    <scope>NUCLEOTIDE SEQUENCE</scope>
</reference>
<sequence>MRQAEFFAIVDGVLEDESRVKSGWWMKDAKWHLKRLKQEVGELERAMKSGSAPKVIQKEAADVVNFAYFLTDTYADDYTPPPTPKGSS</sequence>
<dbReference type="EMBL" id="LAZR01067687">
    <property type="protein sequence ID" value="KKK51089.1"/>
    <property type="molecule type" value="Genomic_DNA"/>
</dbReference>
<evidence type="ECO:0008006" key="2">
    <source>
        <dbReference type="Google" id="ProtNLM"/>
    </source>
</evidence>